<evidence type="ECO:0000313" key="2">
    <source>
        <dbReference type="Proteomes" id="UP000032900"/>
    </source>
</evidence>
<comment type="caution">
    <text evidence="1">The sequence shown here is derived from an EMBL/GenBank/DDBJ whole genome shotgun (WGS) entry which is preliminary data.</text>
</comment>
<proteinExistence type="predicted"/>
<gene>
    <name evidence="1" type="ORF">JCM15548_14268</name>
</gene>
<evidence type="ECO:0000313" key="1">
    <source>
        <dbReference type="EMBL" id="GAO31864.1"/>
    </source>
</evidence>
<dbReference type="EMBL" id="BAZW01000066">
    <property type="protein sequence ID" value="GAO31864.1"/>
    <property type="molecule type" value="Genomic_DNA"/>
</dbReference>
<protein>
    <submittedName>
        <fullName evidence="1">Uncharacterized protein</fullName>
    </submittedName>
</protein>
<name>A0A0E9M2W4_9BACT</name>
<dbReference type="Proteomes" id="UP000032900">
    <property type="component" value="Unassembled WGS sequence"/>
</dbReference>
<keyword evidence="2" id="KW-1185">Reference proteome</keyword>
<sequence>MADFKYQKPFPIQKDTTNYRLLTKDYVSTIEPMAEKFSKLIPGGWNSWPGKPFLMYRSTCVQRIFKSYPTF</sequence>
<dbReference type="AlphaFoldDB" id="A0A0E9M2W4"/>
<accession>A0A0E9M2W4</accession>
<dbReference type="RefSeq" id="WP_305047589.1">
    <property type="nucleotide sequence ID" value="NZ_BAZW01000066.1"/>
</dbReference>
<reference evidence="1 2" key="1">
    <citation type="journal article" date="2015" name="Microbes Environ.">
        <title>Distribution and evolution of nitrogen fixation genes in the phylum bacteroidetes.</title>
        <authorList>
            <person name="Inoue J."/>
            <person name="Oshima K."/>
            <person name="Suda W."/>
            <person name="Sakamoto M."/>
            <person name="Iino T."/>
            <person name="Noda S."/>
            <person name="Hongoh Y."/>
            <person name="Hattori M."/>
            <person name="Ohkuma M."/>
        </authorList>
    </citation>
    <scope>NUCLEOTIDE SEQUENCE [LARGE SCALE GENOMIC DNA]</scope>
    <source>
        <strain evidence="1">JCM 15548</strain>
    </source>
</reference>
<organism evidence="1 2">
    <name type="scientific">Geofilum rubicundum JCM 15548</name>
    <dbReference type="NCBI Taxonomy" id="1236989"/>
    <lineage>
        <taxon>Bacteria</taxon>
        <taxon>Pseudomonadati</taxon>
        <taxon>Bacteroidota</taxon>
        <taxon>Bacteroidia</taxon>
        <taxon>Marinilabiliales</taxon>
        <taxon>Marinilabiliaceae</taxon>
        <taxon>Geofilum</taxon>
    </lineage>
</organism>
<dbReference type="STRING" id="1236989.JCM15548_14268"/>